<feature type="transmembrane region" description="Helical" evidence="7">
    <location>
        <begin position="99"/>
        <end position="119"/>
    </location>
</feature>
<dbReference type="EMBL" id="JNVN01001400">
    <property type="protein sequence ID" value="KHJ33493.1"/>
    <property type="molecule type" value="Genomic_DNA"/>
</dbReference>
<evidence type="ECO:0000256" key="2">
    <source>
        <dbReference type="ARBA" id="ARBA00007018"/>
    </source>
</evidence>
<keyword evidence="6" id="KW-0479">Metal-binding</keyword>
<accession>A0A0B1P5D7</accession>
<keyword evidence="3 7" id="KW-0812">Transmembrane</keyword>
<dbReference type="GO" id="GO:0006882">
    <property type="term" value="P:intracellular zinc ion homeostasis"/>
    <property type="evidence" value="ECO:0007669"/>
    <property type="project" value="TreeGrafter"/>
</dbReference>
<comment type="similarity">
    <text evidence="2">Belongs to the ADIPOR family.</text>
</comment>
<evidence type="ECO:0000256" key="3">
    <source>
        <dbReference type="ARBA" id="ARBA00022692"/>
    </source>
</evidence>
<comment type="subcellular location">
    <subcellularLocation>
        <location evidence="1">Membrane</location>
        <topology evidence="1">Multi-pass membrane protein</topology>
    </subcellularLocation>
</comment>
<keyword evidence="9" id="KW-1185">Reference proteome</keyword>
<proteinExistence type="inferred from homology"/>
<keyword evidence="6" id="KW-0862">Zinc</keyword>
<dbReference type="InterPro" id="IPR004254">
    <property type="entry name" value="AdipoR/HlyIII-related"/>
</dbReference>
<evidence type="ECO:0000256" key="5">
    <source>
        <dbReference type="ARBA" id="ARBA00023136"/>
    </source>
</evidence>
<dbReference type="PANTHER" id="PTHR20855">
    <property type="entry name" value="ADIPOR/PROGESTIN RECEPTOR-RELATED"/>
    <property type="match status" value="1"/>
</dbReference>
<evidence type="ECO:0000313" key="9">
    <source>
        <dbReference type="Proteomes" id="UP000030854"/>
    </source>
</evidence>
<dbReference type="Pfam" id="PF03006">
    <property type="entry name" value="HlyIII"/>
    <property type="match status" value="1"/>
</dbReference>
<evidence type="ECO:0000313" key="8">
    <source>
        <dbReference type="EMBL" id="KHJ33493.1"/>
    </source>
</evidence>
<dbReference type="HOGENOM" id="CLU_023075_5_2_1"/>
<keyword evidence="4 7" id="KW-1133">Transmembrane helix</keyword>
<keyword evidence="5 7" id="KW-0472">Membrane</keyword>
<dbReference type="GO" id="GO:0016020">
    <property type="term" value="C:membrane"/>
    <property type="evidence" value="ECO:0007669"/>
    <property type="project" value="UniProtKB-SubCell"/>
</dbReference>
<protein>
    <submittedName>
        <fullName evidence="8">Putative mpr-like gpcr protein</fullName>
    </submittedName>
</protein>
<dbReference type="Proteomes" id="UP000030854">
    <property type="component" value="Unassembled WGS sequence"/>
</dbReference>
<dbReference type="AlphaFoldDB" id="A0A0B1P5D7"/>
<evidence type="ECO:0000256" key="4">
    <source>
        <dbReference type="ARBA" id="ARBA00022989"/>
    </source>
</evidence>
<feature type="binding site" evidence="6">
    <location>
        <position position="101"/>
    </location>
    <ligand>
        <name>Zn(2+)</name>
        <dbReference type="ChEBI" id="CHEBI:29105"/>
    </ligand>
</feature>
<reference evidence="8 9" key="1">
    <citation type="journal article" date="2014" name="BMC Genomics">
        <title>Adaptive genomic structural variation in the grape powdery mildew pathogen, Erysiphe necator.</title>
        <authorList>
            <person name="Jones L."/>
            <person name="Riaz S."/>
            <person name="Morales-Cruz A."/>
            <person name="Amrine K.C."/>
            <person name="McGuire B."/>
            <person name="Gubler W.D."/>
            <person name="Walker M.A."/>
            <person name="Cantu D."/>
        </authorList>
    </citation>
    <scope>NUCLEOTIDE SEQUENCE [LARGE SCALE GENOMIC DNA]</scope>
    <source>
        <strain evidence="9">c</strain>
    </source>
</reference>
<sequence>MIFTLGLACAAVTVFDRFRTPAWRPYRATMFIAMGLSAIFPVIHGLKLYGLQGMQSRMGLKELVLEGIFYILGACLYAARWPERLNPGLFDIWGSSHQIFHILVLIAAGFHFFSLRTAYNYHHRVVGTICVL</sequence>
<dbReference type="PANTHER" id="PTHR20855:SF52">
    <property type="entry name" value="ADIPONECTIN RECEPTOR PROTEIN"/>
    <property type="match status" value="1"/>
</dbReference>
<feature type="transmembrane region" description="Helical" evidence="7">
    <location>
        <begin position="63"/>
        <end position="79"/>
    </location>
</feature>
<dbReference type="STRING" id="52586.A0A0B1P5D7"/>
<gene>
    <name evidence="8" type="ORF">EV44_g0088</name>
</gene>
<dbReference type="OMA" id="IHGLFIY"/>
<name>A0A0B1P5D7_UNCNE</name>
<dbReference type="GO" id="GO:0046872">
    <property type="term" value="F:metal ion binding"/>
    <property type="evidence" value="ECO:0007669"/>
    <property type="project" value="UniProtKB-KW"/>
</dbReference>
<evidence type="ECO:0000256" key="1">
    <source>
        <dbReference type="ARBA" id="ARBA00004141"/>
    </source>
</evidence>
<evidence type="ECO:0000256" key="6">
    <source>
        <dbReference type="PIRSR" id="PIRSR604254-1"/>
    </source>
</evidence>
<feature type="binding site" evidence="6">
    <location>
        <position position="97"/>
    </location>
    <ligand>
        <name>Zn(2+)</name>
        <dbReference type="ChEBI" id="CHEBI:29105"/>
    </ligand>
</feature>
<comment type="caution">
    <text evidence="8">The sequence shown here is derived from an EMBL/GenBank/DDBJ whole genome shotgun (WGS) entry which is preliminary data.</text>
</comment>
<evidence type="ECO:0000256" key="7">
    <source>
        <dbReference type="SAM" id="Phobius"/>
    </source>
</evidence>
<dbReference type="GO" id="GO:0038023">
    <property type="term" value="F:signaling receptor activity"/>
    <property type="evidence" value="ECO:0007669"/>
    <property type="project" value="TreeGrafter"/>
</dbReference>
<feature type="transmembrane region" description="Helical" evidence="7">
    <location>
        <begin position="27"/>
        <end position="51"/>
    </location>
</feature>
<organism evidence="8 9">
    <name type="scientific">Uncinula necator</name>
    <name type="common">Grape powdery mildew</name>
    <dbReference type="NCBI Taxonomy" id="52586"/>
    <lineage>
        <taxon>Eukaryota</taxon>
        <taxon>Fungi</taxon>
        <taxon>Dikarya</taxon>
        <taxon>Ascomycota</taxon>
        <taxon>Pezizomycotina</taxon>
        <taxon>Leotiomycetes</taxon>
        <taxon>Erysiphales</taxon>
        <taxon>Erysiphaceae</taxon>
        <taxon>Erysiphe</taxon>
    </lineage>
</organism>